<dbReference type="EMBL" id="CAJOBP010077893">
    <property type="protein sequence ID" value="CAF4904738.1"/>
    <property type="molecule type" value="Genomic_DNA"/>
</dbReference>
<protein>
    <submittedName>
        <fullName evidence="3">Uncharacterized protein</fullName>
    </submittedName>
</protein>
<dbReference type="Proteomes" id="UP000663873">
    <property type="component" value="Unassembled WGS sequence"/>
</dbReference>
<keyword evidence="4" id="KW-1185">Reference proteome</keyword>
<evidence type="ECO:0000313" key="2">
    <source>
        <dbReference type="EMBL" id="CAF4904738.1"/>
    </source>
</evidence>
<reference evidence="3" key="1">
    <citation type="submission" date="2021-02" db="EMBL/GenBank/DDBJ databases">
        <authorList>
            <person name="Nowell W R."/>
        </authorList>
    </citation>
    <scope>NUCLEOTIDE SEQUENCE</scope>
</reference>
<dbReference type="EMBL" id="CAJOBQ010017798">
    <property type="protein sequence ID" value="CAF4730887.1"/>
    <property type="molecule type" value="Genomic_DNA"/>
</dbReference>
<evidence type="ECO:0000313" key="3">
    <source>
        <dbReference type="EMBL" id="CAF4940671.1"/>
    </source>
</evidence>
<organism evidence="3 4">
    <name type="scientific">Rotaria socialis</name>
    <dbReference type="NCBI Taxonomy" id="392032"/>
    <lineage>
        <taxon>Eukaryota</taxon>
        <taxon>Metazoa</taxon>
        <taxon>Spiralia</taxon>
        <taxon>Gnathifera</taxon>
        <taxon>Rotifera</taxon>
        <taxon>Eurotatoria</taxon>
        <taxon>Bdelloidea</taxon>
        <taxon>Philodinida</taxon>
        <taxon>Philodinidae</taxon>
        <taxon>Rotaria</taxon>
    </lineage>
</organism>
<evidence type="ECO:0000313" key="4">
    <source>
        <dbReference type="Proteomes" id="UP000663873"/>
    </source>
</evidence>
<proteinExistence type="predicted"/>
<gene>
    <name evidence="1" type="ORF">TSG867_LOCUS34357</name>
    <name evidence="2" type="ORF">UJA718_LOCUS45689</name>
    <name evidence="3" type="ORF">UJA718_LOCUS47306</name>
</gene>
<dbReference type="EMBL" id="CAJOBP010089022">
    <property type="protein sequence ID" value="CAF4940671.1"/>
    <property type="molecule type" value="Genomic_DNA"/>
</dbReference>
<comment type="caution">
    <text evidence="3">The sequence shown here is derived from an EMBL/GenBank/DDBJ whole genome shotgun (WGS) entry which is preliminary data.</text>
</comment>
<feature type="non-terminal residue" evidence="3">
    <location>
        <position position="29"/>
    </location>
</feature>
<name>A0A821XAB1_9BILA</name>
<dbReference type="AlphaFoldDB" id="A0A821XAB1"/>
<evidence type="ECO:0000313" key="1">
    <source>
        <dbReference type="EMBL" id="CAF4730887.1"/>
    </source>
</evidence>
<sequence length="29" mass="3537">MLSNDEYRDIKWKLDNIPSTYTGKSRQNY</sequence>
<dbReference type="Proteomes" id="UP000663862">
    <property type="component" value="Unassembled WGS sequence"/>
</dbReference>
<accession>A0A821XAB1</accession>